<sequence>MFQFIKQRLASFQWALKGMKDLFTNHPNAQVHLGASLVVIPLALFLQISTIEWCIIILCITLVMAMEALNSALEYLADKICPEQDELIGKAKDIAATAVLLTAIGAALIGSLIFLPKIYALFLA</sequence>
<feature type="binding site" evidence="17">
    <location>
        <begin position="92"/>
        <end position="93"/>
    </location>
    <ligand>
        <name>ATP</name>
        <dbReference type="ChEBI" id="CHEBI:30616"/>
    </ligand>
</feature>
<dbReference type="RefSeq" id="WP_264789275.1">
    <property type="nucleotide sequence ID" value="NZ_AP026867.1"/>
</dbReference>
<organism evidence="20 21">
    <name type="scientific">Aureispira anguillae</name>
    <dbReference type="NCBI Taxonomy" id="2864201"/>
    <lineage>
        <taxon>Bacteria</taxon>
        <taxon>Pseudomonadati</taxon>
        <taxon>Bacteroidota</taxon>
        <taxon>Saprospiria</taxon>
        <taxon>Saprospirales</taxon>
        <taxon>Saprospiraceae</taxon>
        <taxon>Aureispira</taxon>
    </lineage>
</organism>
<dbReference type="GO" id="GO:0005886">
    <property type="term" value="C:plasma membrane"/>
    <property type="evidence" value="ECO:0007669"/>
    <property type="project" value="UniProtKB-SubCell"/>
</dbReference>
<comment type="subcellular location">
    <subcellularLocation>
        <location evidence="1">Cell membrane</location>
        <topology evidence="1">Multi-pass membrane protein</topology>
    </subcellularLocation>
</comment>
<protein>
    <submittedName>
        <fullName evidence="20">Diacylglycerol kinase family protein</fullName>
    </submittedName>
</protein>
<evidence type="ECO:0000256" key="15">
    <source>
        <dbReference type="PIRSR" id="PIRSR600829-1"/>
    </source>
</evidence>
<keyword evidence="5" id="KW-0808">Transferase</keyword>
<evidence type="ECO:0000256" key="7">
    <source>
        <dbReference type="ARBA" id="ARBA00022741"/>
    </source>
</evidence>
<evidence type="ECO:0000313" key="21">
    <source>
        <dbReference type="Proteomes" id="UP001060919"/>
    </source>
</evidence>
<proteinExistence type="inferred from homology"/>
<comment type="cofactor">
    <cofactor evidence="18">
        <name>Mg(2+)</name>
        <dbReference type="ChEBI" id="CHEBI:18420"/>
    </cofactor>
    <text evidence="18">Mn(2+), Zn(2+), Cd(2+) and Co(2+) support activity to lesser extents.</text>
</comment>
<dbReference type="InterPro" id="IPR033717">
    <property type="entry name" value="UDPK"/>
</dbReference>
<dbReference type="Gene3D" id="1.10.287.3610">
    <property type="match status" value="1"/>
</dbReference>
<feature type="transmembrane region" description="Helical" evidence="19">
    <location>
        <begin position="53"/>
        <end position="73"/>
    </location>
</feature>
<keyword evidence="12 19" id="KW-0472">Membrane</keyword>
<keyword evidence="11" id="KW-0443">Lipid metabolism</keyword>
<dbReference type="CDD" id="cd14265">
    <property type="entry name" value="UDPK_IM_like"/>
    <property type="match status" value="1"/>
</dbReference>
<keyword evidence="9 17" id="KW-0067">ATP-binding</keyword>
<keyword evidence="7 17" id="KW-0547">Nucleotide-binding</keyword>
<feature type="active site" description="Proton acceptor" evidence="15">
    <location>
        <position position="67"/>
    </location>
</feature>
<dbReference type="GO" id="GO:0005524">
    <property type="term" value="F:ATP binding"/>
    <property type="evidence" value="ECO:0007669"/>
    <property type="project" value="UniProtKB-KW"/>
</dbReference>
<feature type="binding site" evidence="16">
    <location>
        <position position="67"/>
    </location>
    <ligand>
        <name>substrate</name>
    </ligand>
</feature>
<evidence type="ECO:0000256" key="4">
    <source>
        <dbReference type="ARBA" id="ARBA00022516"/>
    </source>
</evidence>
<evidence type="ECO:0000256" key="8">
    <source>
        <dbReference type="ARBA" id="ARBA00022777"/>
    </source>
</evidence>
<feature type="binding site" evidence="17">
    <location>
        <position position="74"/>
    </location>
    <ligand>
        <name>ATP</name>
        <dbReference type="ChEBI" id="CHEBI:30616"/>
    </ligand>
</feature>
<dbReference type="AlphaFoldDB" id="A0A916DWH0"/>
<feature type="transmembrane region" description="Helical" evidence="19">
    <location>
        <begin position="93"/>
        <end position="115"/>
    </location>
</feature>
<dbReference type="PANTHER" id="PTHR34299">
    <property type="entry name" value="DIACYLGLYCEROL KINASE"/>
    <property type="match status" value="1"/>
</dbReference>
<evidence type="ECO:0000256" key="16">
    <source>
        <dbReference type="PIRSR" id="PIRSR600829-2"/>
    </source>
</evidence>
<keyword evidence="14" id="KW-1208">Phospholipid metabolism</keyword>
<feature type="binding site" evidence="18">
    <location>
        <position position="74"/>
    </location>
    <ligand>
        <name>a divalent metal cation</name>
        <dbReference type="ChEBI" id="CHEBI:60240"/>
    </ligand>
</feature>
<keyword evidence="13" id="KW-0594">Phospholipid biosynthesis</keyword>
<accession>A0A916DWH0</accession>
<reference evidence="20" key="1">
    <citation type="submission" date="2022-09" db="EMBL/GenBank/DDBJ databases">
        <title>Aureispira anguillicida sp. nov., isolated from Leptocephalus of Japanese eel Anguilla japonica.</title>
        <authorList>
            <person name="Yuasa K."/>
            <person name="Mekata T."/>
            <person name="Ikunari K."/>
        </authorList>
    </citation>
    <scope>NUCLEOTIDE SEQUENCE</scope>
    <source>
        <strain evidence="20">EL160426</strain>
    </source>
</reference>
<evidence type="ECO:0000256" key="13">
    <source>
        <dbReference type="ARBA" id="ARBA00023209"/>
    </source>
</evidence>
<evidence type="ECO:0000256" key="3">
    <source>
        <dbReference type="ARBA" id="ARBA00022475"/>
    </source>
</evidence>
<dbReference type="InterPro" id="IPR000829">
    <property type="entry name" value="DAGK"/>
</dbReference>
<evidence type="ECO:0000313" key="20">
    <source>
        <dbReference type="EMBL" id="BDS14036.1"/>
    </source>
</evidence>
<keyword evidence="4" id="KW-0444">Lipid biosynthesis</keyword>
<evidence type="ECO:0000256" key="10">
    <source>
        <dbReference type="ARBA" id="ARBA00022989"/>
    </source>
</evidence>
<dbReference type="GO" id="GO:0016301">
    <property type="term" value="F:kinase activity"/>
    <property type="evidence" value="ECO:0007669"/>
    <property type="project" value="UniProtKB-KW"/>
</dbReference>
<dbReference type="InterPro" id="IPR036945">
    <property type="entry name" value="DAGK_sf"/>
</dbReference>
<dbReference type="PANTHER" id="PTHR34299:SF1">
    <property type="entry name" value="DIACYLGLYCEROL KINASE"/>
    <property type="match status" value="1"/>
</dbReference>
<dbReference type="Pfam" id="PF01219">
    <property type="entry name" value="DAGK_prokar"/>
    <property type="match status" value="1"/>
</dbReference>
<evidence type="ECO:0000256" key="14">
    <source>
        <dbReference type="ARBA" id="ARBA00023264"/>
    </source>
</evidence>
<keyword evidence="18" id="KW-0479">Metal-binding</keyword>
<dbReference type="GO" id="GO:0008654">
    <property type="term" value="P:phospholipid biosynthetic process"/>
    <property type="evidence" value="ECO:0007669"/>
    <property type="project" value="UniProtKB-KW"/>
</dbReference>
<comment type="similarity">
    <text evidence="2">Belongs to the bacterial diacylglycerol kinase family.</text>
</comment>
<evidence type="ECO:0000256" key="6">
    <source>
        <dbReference type="ARBA" id="ARBA00022692"/>
    </source>
</evidence>
<evidence type="ECO:0000256" key="18">
    <source>
        <dbReference type="PIRSR" id="PIRSR600829-4"/>
    </source>
</evidence>
<name>A0A916DWH0_9BACT</name>
<dbReference type="GO" id="GO:0046872">
    <property type="term" value="F:metal ion binding"/>
    <property type="evidence" value="ECO:0007669"/>
    <property type="project" value="UniProtKB-KW"/>
</dbReference>
<evidence type="ECO:0000256" key="19">
    <source>
        <dbReference type="SAM" id="Phobius"/>
    </source>
</evidence>
<evidence type="ECO:0000256" key="12">
    <source>
        <dbReference type="ARBA" id="ARBA00023136"/>
    </source>
</evidence>
<evidence type="ECO:0000256" key="5">
    <source>
        <dbReference type="ARBA" id="ARBA00022679"/>
    </source>
</evidence>
<dbReference type="EMBL" id="AP026867">
    <property type="protein sequence ID" value="BDS14036.1"/>
    <property type="molecule type" value="Genomic_DNA"/>
</dbReference>
<keyword evidence="21" id="KW-1185">Reference proteome</keyword>
<evidence type="ECO:0000256" key="1">
    <source>
        <dbReference type="ARBA" id="ARBA00004651"/>
    </source>
</evidence>
<evidence type="ECO:0000256" key="2">
    <source>
        <dbReference type="ARBA" id="ARBA00005967"/>
    </source>
</evidence>
<keyword evidence="18" id="KW-0460">Magnesium</keyword>
<keyword evidence="8 20" id="KW-0418">Kinase</keyword>
<gene>
    <name evidence="20" type="ORF">AsAng_0047990</name>
</gene>
<evidence type="ECO:0000256" key="11">
    <source>
        <dbReference type="ARBA" id="ARBA00023098"/>
    </source>
</evidence>
<evidence type="ECO:0000256" key="17">
    <source>
        <dbReference type="PIRSR" id="PIRSR600829-3"/>
    </source>
</evidence>
<keyword evidence="10 19" id="KW-1133">Transmembrane helix</keyword>
<dbReference type="Proteomes" id="UP001060919">
    <property type="component" value="Chromosome"/>
</dbReference>
<dbReference type="KEGG" id="aup:AsAng_0047990"/>
<evidence type="ECO:0000256" key="9">
    <source>
        <dbReference type="ARBA" id="ARBA00022840"/>
    </source>
</evidence>
<keyword evidence="3" id="KW-1003">Cell membrane</keyword>
<keyword evidence="6 19" id="KW-0812">Transmembrane</keyword>